<dbReference type="Gene3D" id="3.30.420.40">
    <property type="match status" value="2"/>
</dbReference>
<dbReference type="Proteomes" id="UP000307000">
    <property type="component" value="Chromosome"/>
</dbReference>
<name>A0A5B7WRS7_9MICC</name>
<dbReference type="InterPro" id="IPR000600">
    <property type="entry name" value="ROK"/>
</dbReference>
<dbReference type="PANTHER" id="PTHR18964:SF173">
    <property type="entry name" value="GLUCOKINASE"/>
    <property type="match status" value="1"/>
</dbReference>
<gene>
    <name evidence="2" type="ORF">GcLGCM259_0843</name>
</gene>
<dbReference type="Pfam" id="PF00480">
    <property type="entry name" value="ROK"/>
    <property type="match status" value="1"/>
</dbReference>
<evidence type="ECO:0000313" key="3">
    <source>
        <dbReference type="Proteomes" id="UP000307000"/>
    </source>
</evidence>
<keyword evidence="3" id="KW-1185">Reference proteome</keyword>
<reference evidence="2 3" key="1">
    <citation type="submission" date="2018-12" db="EMBL/GenBank/DDBJ databases">
        <title>Complete Genome Sequence of Glutamicibacter creatinolyticus strain LGCM259,isolated from an abscess of a 12-year-old mare in Italy.</title>
        <authorList>
            <person name="Santos R.G."/>
            <person name="Silva A.L."/>
            <person name="Seyffert N."/>
            <person name="Castro T.L.P."/>
            <person name="Attili A.R."/>
            <person name="Rifici C."/>
            <person name="Mazzullo G."/>
            <person name="Brenig B."/>
            <person name="Venanzi F."/>
            <person name="Azevedo V."/>
        </authorList>
    </citation>
    <scope>NUCLEOTIDE SEQUENCE [LARGE SCALE GENOMIC DNA]</scope>
    <source>
        <strain evidence="2 3">LGCM 259</strain>
    </source>
</reference>
<protein>
    <recommendedName>
        <fullName evidence="4">ROK family transcriptional regulator</fullName>
    </recommendedName>
</protein>
<evidence type="ECO:0000313" key="2">
    <source>
        <dbReference type="EMBL" id="QCY46599.1"/>
    </source>
</evidence>
<comment type="similarity">
    <text evidence="1">Belongs to the ROK (NagC/XylR) family.</text>
</comment>
<accession>A0A5B7WRS7</accession>
<dbReference type="SUPFAM" id="SSF46785">
    <property type="entry name" value="Winged helix' DNA-binding domain"/>
    <property type="match status" value="1"/>
</dbReference>
<dbReference type="InterPro" id="IPR036388">
    <property type="entry name" value="WH-like_DNA-bd_sf"/>
</dbReference>
<proteinExistence type="inferred from homology"/>
<dbReference type="PANTHER" id="PTHR18964">
    <property type="entry name" value="ROK (REPRESSOR, ORF, KINASE) FAMILY"/>
    <property type="match status" value="1"/>
</dbReference>
<dbReference type="InterPro" id="IPR036390">
    <property type="entry name" value="WH_DNA-bd_sf"/>
</dbReference>
<dbReference type="SUPFAM" id="SSF53067">
    <property type="entry name" value="Actin-like ATPase domain"/>
    <property type="match status" value="1"/>
</dbReference>
<dbReference type="RefSeq" id="WP_138925886.1">
    <property type="nucleotide sequence ID" value="NZ_CP034412.1"/>
</dbReference>
<dbReference type="KEGG" id="gcr:GcLGCM259_0843"/>
<dbReference type="InterPro" id="IPR043129">
    <property type="entry name" value="ATPase_NBD"/>
</dbReference>
<evidence type="ECO:0008006" key="4">
    <source>
        <dbReference type="Google" id="ProtNLM"/>
    </source>
</evidence>
<organism evidence="2 3">
    <name type="scientific">Glutamicibacter creatinolyticus</name>
    <dbReference type="NCBI Taxonomy" id="162496"/>
    <lineage>
        <taxon>Bacteria</taxon>
        <taxon>Bacillati</taxon>
        <taxon>Actinomycetota</taxon>
        <taxon>Actinomycetes</taxon>
        <taxon>Micrococcales</taxon>
        <taxon>Micrococcaceae</taxon>
        <taxon>Glutamicibacter</taxon>
    </lineage>
</organism>
<dbReference type="Gene3D" id="1.10.10.10">
    <property type="entry name" value="Winged helix-like DNA-binding domain superfamily/Winged helix DNA-binding domain"/>
    <property type="match status" value="1"/>
</dbReference>
<dbReference type="EMBL" id="CP034412">
    <property type="protein sequence ID" value="QCY46599.1"/>
    <property type="molecule type" value="Genomic_DNA"/>
</dbReference>
<sequence>MASGNLAADIIHRIAVEPVTRSALAREFELAPSTISAKVNELTEAGLIVEGGAALSRGGRPGKLLTLRYQSGRLGVISMGSRHARVGVADMSRKILSIREVRIDVGQGVDATLETLWAALRQVAAEDGGQLLAVGLCLPGPVDVERGVVVSPSRMPGWHNQPVAEMARQKMGIPVNMDNDANLAALGEYLTRGDDAAANSITLIAGSGIGSGIMANGELFRGSSYAAGDITHTKVEAAGDRLCSCGNRGCLETIASGAAIVRDLAAVGTHVDDIHDVIQLVRDGHPAANGVVREAGRQLGLALSTVVNFFNPGDVYLTGTLSSASVYVAAVRSQLYERCLPMATSGLRVEAAMAGAHAGLIGAAEIALIELLSQPSLPAEFSDPPA</sequence>
<evidence type="ECO:0000256" key="1">
    <source>
        <dbReference type="ARBA" id="ARBA00006479"/>
    </source>
</evidence>
<dbReference type="AlphaFoldDB" id="A0A5B7WRS7"/>